<dbReference type="EMBL" id="CP025001">
    <property type="protein sequence ID" value="AUJ77823.1"/>
    <property type="molecule type" value="Genomic_DNA"/>
</dbReference>
<organism evidence="1 2">
    <name type="scientific">Bacillus siamensis</name>
    <dbReference type="NCBI Taxonomy" id="659243"/>
    <lineage>
        <taxon>Bacteria</taxon>
        <taxon>Bacillati</taxon>
        <taxon>Bacillota</taxon>
        <taxon>Bacilli</taxon>
        <taxon>Bacillales</taxon>
        <taxon>Bacillaceae</taxon>
        <taxon>Bacillus</taxon>
        <taxon>Bacillus amyloliquefaciens group</taxon>
    </lineage>
</organism>
<dbReference type="PANTHER" id="PTHR38448:SF2">
    <property type="entry name" value="REGULATORY PROTEIN YLBF"/>
    <property type="match status" value="1"/>
</dbReference>
<keyword evidence="2" id="KW-1185">Reference proteome</keyword>
<dbReference type="Gene3D" id="1.20.1500.10">
    <property type="entry name" value="YheA/YmcA-like"/>
    <property type="match status" value="1"/>
</dbReference>
<dbReference type="Pfam" id="PF06133">
    <property type="entry name" value="Com_YlbF"/>
    <property type="match status" value="1"/>
</dbReference>
<dbReference type="AlphaFoldDB" id="A0AAI8HPJ7"/>
<evidence type="ECO:0000313" key="1">
    <source>
        <dbReference type="EMBL" id="AUJ77823.1"/>
    </source>
</evidence>
<gene>
    <name evidence="1" type="ORF">CWD84_13810</name>
</gene>
<dbReference type="InterPro" id="IPR052767">
    <property type="entry name" value="Bact_com_dev_regulator"/>
</dbReference>
<evidence type="ECO:0000313" key="2">
    <source>
        <dbReference type="Proteomes" id="UP000234366"/>
    </source>
</evidence>
<reference evidence="1 2" key="1">
    <citation type="submission" date="2017-11" db="EMBL/GenBank/DDBJ databases">
        <title>Genome sequence and genome mining of multiple bioactive secondary metabolites from a deep sea-derived Bacillus siamensis SCSIO 05746.</title>
        <authorList>
            <person name="Pan H.-Q."/>
            <person name="Ju J.-H."/>
        </authorList>
    </citation>
    <scope>NUCLEOTIDE SEQUENCE [LARGE SCALE GENOMIC DNA]</scope>
    <source>
        <strain evidence="1 2">SCSIO 05746</strain>
    </source>
</reference>
<protein>
    <submittedName>
        <fullName evidence="1">YlbF family regulator</fullName>
    </submittedName>
</protein>
<dbReference type="InterPro" id="IPR010368">
    <property type="entry name" value="Com_YlbF"/>
</dbReference>
<dbReference type="SUPFAM" id="SSF158622">
    <property type="entry name" value="YheA/YmcA-like"/>
    <property type="match status" value="1"/>
</dbReference>
<sequence length="149" mass="16765">MYATIESVRLQSEAEQLAGMILQSETAENYRDCYKRLHEDEEAGRIIRSFLSIKEQYEDVQRFGKYHPDYREISRKMRELKRELDLNDKVAEFKKAETELQSLLDEISIELGTAVSEHVKVPTGNPYFDGLSSCGGGCGSGGGCGCKVS</sequence>
<dbReference type="Proteomes" id="UP000234366">
    <property type="component" value="Chromosome"/>
</dbReference>
<dbReference type="GeneID" id="76425837"/>
<proteinExistence type="predicted"/>
<name>A0AAI8HPJ7_9BACI</name>
<dbReference type="KEGG" id="bsia:CWD84_13810"/>
<dbReference type="InterPro" id="IPR023378">
    <property type="entry name" value="YheA/YmcA-like_dom_sf"/>
</dbReference>
<accession>A0AAI8HPJ7</accession>
<dbReference type="RefSeq" id="WP_016936226.1">
    <property type="nucleotide sequence ID" value="NZ_CP025001.1"/>
</dbReference>
<dbReference type="PANTHER" id="PTHR38448">
    <property type="entry name" value="REGULATORY PROTEIN YLBF-RELATED"/>
    <property type="match status" value="1"/>
</dbReference>